<feature type="domain" description="DDH" evidence="6">
    <location>
        <begin position="89"/>
        <end position="246"/>
    </location>
</feature>
<name>A0A502FZ46_9SPHN</name>
<evidence type="ECO:0000256" key="4">
    <source>
        <dbReference type="ARBA" id="ARBA00022801"/>
    </source>
</evidence>
<evidence type="ECO:0000256" key="1">
    <source>
        <dbReference type="ARBA" id="ARBA00005915"/>
    </source>
</evidence>
<dbReference type="InterPro" id="IPR004610">
    <property type="entry name" value="RecJ"/>
</dbReference>
<organism evidence="9 10">
    <name type="scientific">Sphingomonas glacialis</name>
    <dbReference type="NCBI Taxonomy" id="658225"/>
    <lineage>
        <taxon>Bacteria</taxon>
        <taxon>Pseudomonadati</taxon>
        <taxon>Pseudomonadota</taxon>
        <taxon>Alphaproteobacteria</taxon>
        <taxon>Sphingomonadales</taxon>
        <taxon>Sphingomonadaceae</taxon>
        <taxon>Sphingomonas</taxon>
    </lineage>
</organism>
<dbReference type="PANTHER" id="PTHR30255">
    <property type="entry name" value="SINGLE-STRANDED-DNA-SPECIFIC EXONUCLEASE RECJ"/>
    <property type="match status" value="1"/>
</dbReference>
<gene>
    <name evidence="9" type="primary">recJ</name>
    <name evidence="9" type="ORF">EAH76_08570</name>
</gene>
<dbReference type="InterPro" id="IPR041122">
    <property type="entry name" value="RecJ_OB"/>
</dbReference>
<sequence length="587" mass="61532">MNTVLNISHSILGQPWRWRMLETDARDPGFAPDDLVTQLLLARGCPRDALDAHKAPSIRGFMPDPSIFRDMDRAADRLADAVQSGEQLAIFGDYDVDGATSAALMILLLRDLGLEARPYIPDRMLEGYGPTGPALVRLKDEGATLIVTVDCGAQAFDALATARDAGVDVLVVDHHKCAAALPHAHALVNPNRLDETEGAEHGHLAAVGVAFLLGAALIRTLRGRGYFADRAEPKLLDLLDLVALGTVADVAALRGLNRAFVAQGLKVMAQRRNIGLNALITASRLTRAPTSTDLGFALGPRINAGGRVGKSDLGVRLLITQDPAEAERIAVELDRLNEERRAIEGIVQEAAELIALNQSNRAVLVVAGHGWHPGVIGIVAGRLKEKYGRPALVIALDDAGLGKGSGRSITGVDLGAAVLAAKEQGLLVAGGGHAMAAGLTIAEDQVDPFAAFLSERLEAAVTRAMGDRALLLDAVLTAGGVTPALVTAMELGGPYGMGWPQPRVVAGPVRIIKADVVGNGHVRAIVAGDGGGSLKAVAFRQADTALGQALLGAAPHRRLWLAGRAKIDDWGSRPAAELHIDDAAWAD</sequence>
<dbReference type="InterPro" id="IPR038763">
    <property type="entry name" value="DHH_sf"/>
</dbReference>
<evidence type="ECO:0000313" key="10">
    <source>
        <dbReference type="Proteomes" id="UP000319931"/>
    </source>
</evidence>
<evidence type="ECO:0000256" key="2">
    <source>
        <dbReference type="ARBA" id="ARBA00019841"/>
    </source>
</evidence>
<keyword evidence="5 9" id="KW-0269">Exonuclease</keyword>
<dbReference type="Proteomes" id="UP000319931">
    <property type="component" value="Unassembled WGS sequence"/>
</dbReference>
<comment type="caution">
    <text evidence="9">The sequence shown here is derived from an EMBL/GenBank/DDBJ whole genome shotgun (WGS) entry which is preliminary data.</text>
</comment>
<dbReference type="InterPro" id="IPR001667">
    <property type="entry name" value="DDH_dom"/>
</dbReference>
<dbReference type="RefSeq" id="WP_140849822.1">
    <property type="nucleotide sequence ID" value="NZ_RCZC01000002.1"/>
</dbReference>
<feature type="domain" description="DHHA1" evidence="7">
    <location>
        <begin position="363"/>
        <end position="458"/>
    </location>
</feature>
<dbReference type="Gene3D" id="3.10.310.30">
    <property type="match status" value="1"/>
</dbReference>
<evidence type="ECO:0000259" key="6">
    <source>
        <dbReference type="Pfam" id="PF01368"/>
    </source>
</evidence>
<keyword evidence="4" id="KW-0378">Hydrolase</keyword>
<evidence type="ECO:0000259" key="7">
    <source>
        <dbReference type="Pfam" id="PF02272"/>
    </source>
</evidence>
<dbReference type="InterPro" id="IPR003156">
    <property type="entry name" value="DHHA1_dom"/>
</dbReference>
<protein>
    <recommendedName>
        <fullName evidence="2">Single-stranded-DNA-specific exonuclease RecJ</fullName>
    </recommendedName>
</protein>
<dbReference type="EMBL" id="RCZC01000002">
    <property type="protein sequence ID" value="TPG54671.1"/>
    <property type="molecule type" value="Genomic_DNA"/>
</dbReference>
<evidence type="ECO:0000256" key="5">
    <source>
        <dbReference type="ARBA" id="ARBA00022839"/>
    </source>
</evidence>
<dbReference type="Pfam" id="PF01368">
    <property type="entry name" value="DHH"/>
    <property type="match status" value="1"/>
</dbReference>
<keyword evidence="3" id="KW-0540">Nuclease</keyword>
<accession>A0A502FZ46</accession>
<dbReference type="NCBIfam" id="TIGR00644">
    <property type="entry name" value="recJ"/>
    <property type="match status" value="1"/>
</dbReference>
<dbReference type="GO" id="GO:0008409">
    <property type="term" value="F:5'-3' exonuclease activity"/>
    <property type="evidence" value="ECO:0007669"/>
    <property type="project" value="InterPro"/>
</dbReference>
<proteinExistence type="inferred from homology"/>
<dbReference type="GO" id="GO:0006281">
    <property type="term" value="P:DNA repair"/>
    <property type="evidence" value="ECO:0007669"/>
    <property type="project" value="InterPro"/>
</dbReference>
<evidence type="ECO:0000259" key="8">
    <source>
        <dbReference type="Pfam" id="PF17768"/>
    </source>
</evidence>
<dbReference type="Gene3D" id="3.90.1640.30">
    <property type="match status" value="1"/>
</dbReference>
<evidence type="ECO:0000313" key="9">
    <source>
        <dbReference type="EMBL" id="TPG54671.1"/>
    </source>
</evidence>
<dbReference type="GO" id="GO:0006310">
    <property type="term" value="P:DNA recombination"/>
    <property type="evidence" value="ECO:0007669"/>
    <property type="project" value="InterPro"/>
</dbReference>
<dbReference type="GO" id="GO:0003676">
    <property type="term" value="F:nucleic acid binding"/>
    <property type="evidence" value="ECO:0007669"/>
    <property type="project" value="InterPro"/>
</dbReference>
<dbReference type="SUPFAM" id="SSF64182">
    <property type="entry name" value="DHH phosphoesterases"/>
    <property type="match status" value="1"/>
</dbReference>
<dbReference type="OrthoDB" id="9809852at2"/>
<feature type="domain" description="RecJ OB" evidence="8">
    <location>
        <begin position="472"/>
        <end position="582"/>
    </location>
</feature>
<dbReference type="PANTHER" id="PTHR30255:SF2">
    <property type="entry name" value="SINGLE-STRANDED-DNA-SPECIFIC EXONUCLEASE RECJ"/>
    <property type="match status" value="1"/>
</dbReference>
<keyword evidence="10" id="KW-1185">Reference proteome</keyword>
<comment type="similarity">
    <text evidence="1">Belongs to the RecJ family.</text>
</comment>
<evidence type="ECO:0000256" key="3">
    <source>
        <dbReference type="ARBA" id="ARBA00022722"/>
    </source>
</evidence>
<dbReference type="Pfam" id="PF02272">
    <property type="entry name" value="DHHA1"/>
    <property type="match status" value="1"/>
</dbReference>
<dbReference type="InterPro" id="IPR051673">
    <property type="entry name" value="SSDNA_exonuclease_RecJ"/>
</dbReference>
<dbReference type="Pfam" id="PF17768">
    <property type="entry name" value="RecJ_OB"/>
    <property type="match status" value="1"/>
</dbReference>
<dbReference type="AlphaFoldDB" id="A0A502FZ46"/>
<reference evidence="9 10" key="1">
    <citation type="journal article" date="2019" name="Environ. Microbiol.">
        <title>Species interactions and distinct microbial communities in high Arctic permafrost affected cryosols are associated with the CH4 and CO2 gas fluxes.</title>
        <authorList>
            <person name="Altshuler I."/>
            <person name="Hamel J."/>
            <person name="Turney S."/>
            <person name="Magnuson E."/>
            <person name="Levesque R."/>
            <person name="Greer C."/>
            <person name="Whyte L.G."/>
        </authorList>
    </citation>
    <scope>NUCLEOTIDE SEQUENCE [LARGE SCALE GENOMIC DNA]</scope>
    <source>
        <strain evidence="9 10">E6.1</strain>
    </source>
</reference>